<evidence type="ECO:0000313" key="3">
    <source>
        <dbReference type="Proteomes" id="UP000011081"/>
    </source>
</evidence>
<dbReference type="OMA" id="WIECAKE"/>
<dbReference type="SUPFAM" id="SSF48371">
    <property type="entry name" value="ARM repeat"/>
    <property type="match status" value="2"/>
</dbReference>
<dbReference type="GO" id="GO:0000124">
    <property type="term" value="C:SAGA complex"/>
    <property type="evidence" value="ECO:0007669"/>
    <property type="project" value="TreeGrafter"/>
</dbReference>
<dbReference type="InterPro" id="IPR046807">
    <property type="entry name" value="Tra1_central"/>
</dbReference>
<dbReference type="GO" id="GO:0005634">
    <property type="term" value="C:nucleus"/>
    <property type="evidence" value="ECO:0007669"/>
    <property type="project" value="TreeGrafter"/>
</dbReference>
<organism evidence="2 3">
    <name type="scientific">Vavraia culicis (isolate floridensis)</name>
    <name type="common">Microsporidian parasite</name>
    <dbReference type="NCBI Taxonomy" id="948595"/>
    <lineage>
        <taxon>Eukaryota</taxon>
        <taxon>Fungi</taxon>
        <taxon>Fungi incertae sedis</taxon>
        <taxon>Microsporidia</taxon>
        <taxon>Pleistophoridae</taxon>
        <taxon>Vavraia</taxon>
    </lineage>
</organism>
<proteinExistence type="predicted"/>
<dbReference type="InterPro" id="IPR016024">
    <property type="entry name" value="ARM-type_fold"/>
</dbReference>
<dbReference type="GeneID" id="19878379"/>
<dbReference type="InterPro" id="IPR011009">
    <property type="entry name" value="Kinase-like_dom_sf"/>
</dbReference>
<dbReference type="VEuPathDB" id="MicrosporidiaDB:VCUG_00492"/>
<keyword evidence="2" id="KW-0418">Kinase</keyword>
<accession>L2GWR0</accession>
<evidence type="ECO:0000256" key="1">
    <source>
        <dbReference type="SAM" id="MobiDB-lite"/>
    </source>
</evidence>
<gene>
    <name evidence="2" type="ORF">VCUG_00492</name>
</gene>
<dbReference type="STRING" id="948595.L2GWR0"/>
<dbReference type="GO" id="GO:0035267">
    <property type="term" value="C:NuA4 histone acetyltransferase complex"/>
    <property type="evidence" value="ECO:0007669"/>
    <property type="project" value="TreeGrafter"/>
</dbReference>
<dbReference type="GO" id="GO:0006281">
    <property type="term" value="P:DNA repair"/>
    <property type="evidence" value="ECO:0007669"/>
    <property type="project" value="TreeGrafter"/>
</dbReference>
<dbReference type="FunCoup" id="L2GWR0">
    <property type="interactions" value="209"/>
</dbReference>
<dbReference type="GO" id="GO:0016301">
    <property type="term" value="F:kinase activity"/>
    <property type="evidence" value="ECO:0007669"/>
    <property type="project" value="UniProtKB-KW"/>
</dbReference>
<sequence>MIAESNTNEKMKKLRLWLHNENSIECVYRSSQFSDSFLSFSIQMLTELPYNKNAVGFVYDDRSLILKLVFRLKYTSYPEIEKLVDVLCVSLREDNLSNRGLIIKCFSILVRKFSLEPHILKKVFTSVDLFITEIFENIEKTRHVRDHLLMLSEVFTFLIFAFKNHVEYGKPLIPKFTDFIKNYIENKEPMRLLISSEDILLEFLAVTCKLLRLLNDSAMLRQSPLIPEICVFLLSYTPNDTPELRKEIFYQIHLVALNQKDLFKPYTEVIMNTNGFFTCRPVLAQGVNLAADLSMNFWEKVSVERVYFLLESVVDVFEQEMPDMDLFAEHIDGKDVEFSCDKINSLRLTVDALEKTVECFNLKKMPFSEQCAFYRKTYPLIYGIFACSDNTFIIKKVVKIFENVTKYMASGSGNVLLSISFLCEYEINVLKKIFYLCIKNVTKMADLKDVALIFVFFDERTFKEIVTANLRNVMVADPKAIEILQFYLNFTPVSESLAKTLFDFYIDVIKETKDYVLKEVENDEAKKKNGFLKKIFYTLFKVVISLPENKINTAVVYIRKTLPVLLNTSKKPQFFEILRDFFYILSSNYNKSGEIFNVIYEVFPVIFKTLNFLIDLYPMVETYVETLLSIPTSLNVLLPHIRQLVHALNIGMRGSNRLKIFSLRFIDNCLENLRSEFIDEQVHDEMYEVIDNLFYLLQFEETRLLSARVLTKLKDRHRVYLDQQNYLTENILPSSKTLLKVVLSGQDEFIPADEVLLTAIKFIRCGSLMPSFGEFKVSFVQFRNVKKIESAPGDVLYACFKIIRAFLSSIKRPSQVAYDAIVGLLELRDVDFLEENENFLFWFYENVVNKNTKDSGMANSMRTDKGIKKHKEGIVHEKRDTCGVKSTPQSGEEYGVSNQGEESSRYECSVTEMKEDVALRDFFINALVETTHMPLSIKIQKDYPFNLFLKKYMQLCYYCNEKKRKAGFVGLMHLLRHKDLNGIEKYQSKIIKALFTCVEKSKFAVKDEVQNSVLLVLRKSLQDVHRETEITLIHGLANVNGSIREISQAALEYLCELRGMTVADLLSSYKELILKNTLGLQYKANINGILENLSYVFLFRPPIIDLDENFYAFMNFVTRIMNRPEVYHSALKFLSAVCTVVNRKEHLHHIISVFINAIDQETCQKALRQLLSYMPEAEEIYDNICHHSLSELTNTIDENKIHKLRLLVETHPHYLITLLNKQGEVNQLLKLETIDSLHILSHFSLPEDVLIRLVKVLLATPPDKKILKNLLQNNPSIYHIFFTNVDIAFDHCRMLFKFPAVETLLSKSVELPHTPKSLVFMNPTKEDLIKYSLRISDLFVKNRLRKELQYVIDKNVVLRNGFDDWNEETLLEYFLRSVDEMDYNNPFEVFYYAFGGELAQSGGTDAETENGEGVQNNSGSPGRTPFKKCNVNSLILDDYLNEKKFIANYKVLESNIEIFRNSNDRFLKNQFVFHSYLAEYENKDIINYCRQNERDFACICYLSLYDSKKEYFNILSGTPTEYKRYVFKAFDSLTRKYDLKKEIYNLLSTEIFYKTHLFIIYPLVIRNEILNDEIVFELCDAVCRLFSTYVKVHQKVAIGLLLVVNNYIMMKKEKRDGRESIMRDNERVKASMGNGSEKYSNILNTEKESTYNVILDAQISTLSSLYSLYFSNCAHTTDPSFLKFQDYFVVPLRMSCLSINPETINVSNFITLLIKELKKQNLELEIKEKLLSAVNNISNLMFCDKFADELKEFIPFLDVEWLLEVLGKLIDEFANHSVIFVLLEHLLIRRSEDMDQIDDVSSAGGHQASKPAGSASDKTSLIFENFVTMAVNYCKAVCKLPNFNSLAVIKLLNSHGVLPPEIFVKNEKVGEDLDLLLLSYEKRGVIDSSIFKGFKARKELREQFFGLVLKSGVNLNLSSDAFAHLRVAMMKNNCDLLLGDKNLTGDILDLMFYDDQLLFHMRKSLLKVMDEDIEDVQMNYLQYKNYEIENECEEKENANNKSADAGAVATSGNTEKVNVNSYEKTSTMGSGTKNSFMRFLAPTNNDSDYYYAEMRLNAKYTETEEALKLMQFDDFITAQKMLERINKELPFDEDEAQVWEREWIECAKELEQWDLVQEIGVMNNDIDLVTEALWKESNLSVEEERSALVRLVRESDKNLSLLINAFLNNDDATYSRLLDRNIHKLMIYRDRHFLNNLQVTMEIRDDGIKKDRVPMYFEGCREWSYLMTLRNHSNVLSGSLKSLHELAKNYNMMGRVCYENGHYDVAQHTITKIFSLSNIEVVDAYEKIETDLKIYKERNPQIGMEFVNIANLNYFTAAQKARLFNLKAQLISDQKEANKLYLQSVQLADLSENWYSWAVFLKETLDLTKKENVRQLFAAFLQSNSKHGIIVLLNYMRNYNFDILKQQIDNIDMREFLFYVSNLAEMLKTEDFYCAEALIERMLIVGAQTVYLELMRVNMSITGGNEKDAEGGKDSGASGGFNTAMPYNTLPANKPYASPGSGLSLREIEKIMQIAKNKHSYTVYSLEQLLSILKLALEPKKEIKFYRILNTAFNMSLNILFGCNGDVVYLKSQIRRIAIALENDEFVKDFYDRELCMKEIALLLFNWKNKFKRYYDEEKNIKIEYIYKLNNNFSQLEVLGLNDSLKDVFLDKPHIVGFEPSIKNNIIIHGDDGKNYNYIFIYNLPDVYKKEEYLLQTANILDYFMKDSIHLKRRGIKLHSRQGIALHKNTRLERVKDSYIGFDRIMETYKDKDEVILEYLEIVGKYEKEKEGERGGANENGMCNATMRDKDENFICSGEFIESGANSANMFDLMPPYKESDQSFEMKVKETVIRAPNKVKLDAFLTMHKKMGNKILKRYLQGVFRRDREYFLFRGAFLNNFSIDSFFLYFFFVDPKQPDQCSLGLRRASLYQSNCFCKTNQEDSMLMRLTPNFQEYFNRINIEGRFLSVGHFFSKWLLESKYSDDIVVLLTDCDVKDVRERMKTVGTINRVLSDCCDPEKLCKVSPLWHPWF</sequence>
<dbReference type="HOGENOM" id="CLU_226997_0_0_1"/>
<dbReference type="InParanoid" id="L2GWR0"/>
<dbReference type="OrthoDB" id="2191645at2759"/>
<dbReference type="RefSeq" id="XP_008073513.1">
    <property type="nucleotide sequence ID" value="XM_008075322.1"/>
</dbReference>
<dbReference type="Proteomes" id="UP000011081">
    <property type="component" value="Unassembled WGS sequence"/>
</dbReference>
<evidence type="ECO:0000313" key="2">
    <source>
        <dbReference type="EMBL" id="ELA48069.1"/>
    </source>
</evidence>
<dbReference type="InterPro" id="IPR050517">
    <property type="entry name" value="DDR_Repair_Kinase"/>
</dbReference>
<dbReference type="EMBL" id="GL877408">
    <property type="protein sequence ID" value="ELA48069.1"/>
    <property type="molecule type" value="Genomic_DNA"/>
</dbReference>
<dbReference type="Pfam" id="PF20175">
    <property type="entry name" value="Tra1_central"/>
    <property type="match status" value="1"/>
</dbReference>
<protein>
    <submittedName>
        <fullName evidence="2">Atypical/PIKK/TRRAP protein kinase</fullName>
    </submittedName>
</protein>
<dbReference type="GO" id="GO:0006355">
    <property type="term" value="P:regulation of DNA-templated transcription"/>
    <property type="evidence" value="ECO:0007669"/>
    <property type="project" value="TreeGrafter"/>
</dbReference>
<dbReference type="PANTHER" id="PTHR11139">
    <property type="entry name" value="ATAXIA TELANGIECTASIA MUTATED ATM -RELATED"/>
    <property type="match status" value="1"/>
</dbReference>
<dbReference type="SUPFAM" id="SSF56112">
    <property type="entry name" value="Protein kinase-like (PK-like)"/>
    <property type="match status" value="1"/>
</dbReference>
<dbReference type="PANTHER" id="PTHR11139:SF1">
    <property type="entry name" value="TRANSFORMATION_TRANSCRIPTION DOMAIN-ASSOCIATED PROTEIN"/>
    <property type="match status" value="1"/>
</dbReference>
<name>L2GWR0_VAVCU</name>
<feature type="region of interest" description="Disordered" evidence="1">
    <location>
        <begin position="1403"/>
        <end position="1424"/>
    </location>
</feature>
<keyword evidence="2" id="KW-0808">Transferase</keyword>
<keyword evidence="3" id="KW-1185">Reference proteome</keyword>
<reference evidence="3" key="1">
    <citation type="submission" date="2011-03" db="EMBL/GenBank/DDBJ databases">
        <title>The genome sequence of Vavraia culicis strain floridensis.</title>
        <authorList>
            <consortium name="The Broad Institute Genome Sequencing Platform"/>
            <person name="Cuomo C."/>
            <person name="Becnel J."/>
            <person name="Sanscrainte N."/>
            <person name="Young S.K."/>
            <person name="Zeng Q."/>
            <person name="Gargeya S."/>
            <person name="Fitzgerald M."/>
            <person name="Haas B."/>
            <person name="Abouelleil A."/>
            <person name="Alvarado L."/>
            <person name="Arachchi H.M."/>
            <person name="Berlin A."/>
            <person name="Chapman S.B."/>
            <person name="Gearin G."/>
            <person name="Goldberg J."/>
            <person name="Griggs A."/>
            <person name="Gujja S."/>
            <person name="Hansen M."/>
            <person name="Heiman D."/>
            <person name="Howarth C."/>
            <person name="Larimer J."/>
            <person name="Lui A."/>
            <person name="MacDonald P.J.P."/>
            <person name="McCowen C."/>
            <person name="Montmayeur A."/>
            <person name="Murphy C."/>
            <person name="Neiman D."/>
            <person name="Pearson M."/>
            <person name="Priest M."/>
            <person name="Roberts A."/>
            <person name="Saif S."/>
            <person name="Shea T."/>
            <person name="Sisk P."/>
            <person name="Stolte C."/>
            <person name="Sykes S."/>
            <person name="Wortman J."/>
            <person name="Nusbaum C."/>
            <person name="Birren B."/>
        </authorList>
    </citation>
    <scope>NUCLEOTIDE SEQUENCE [LARGE SCALE GENOMIC DNA]</scope>
    <source>
        <strain evidence="3">floridensis</strain>
    </source>
</reference>